<dbReference type="OrthoDB" id="1014195at2"/>
<dbReference type="RefSeq" id="WP_092439487.1">
    <property type="nucleotide sequence ID" value="NZ_FMYP01000050.1"/>
</dbReference>
<dbReference type="Pfam" id="PF18998">
    <property type="entry name" value="Flg_new_2"/>
    <property type="match status" value="2"/>
</dbReference>
<dbReference type="InterPro" id="IPR036116">
    <property type="entry name" value="FN3_sf"/>
</dbReference>
<dbReference type="Gene3D" id="2.60.40.2340">
    <property type="match status" value="1"/>
</dbReference>
<dbReference type="InterPro" id="IPR028059">
    <property type="entry name" value="SWM_rpt"/>
</dbReference>
<dbReference type="Gene3D" id="2.60.120.200">
    <property type="match status" value="2"/>
</dbReference>
<dbReference type="STRING" id="1640674.SAMN05216323_10504"/>
<dbReference type="Gene3D" id="2.60.40.1220">
    <property type="match status" value="2"/>
</dbReference>
<dbReference type="Proteomes" id="UP000199452">
    <property type="component" value="Unassembled WGS sequence"/>
</dbReference>
<dbReference type="InterPro" id="IPR003961">
    <property type="entry name" value="FN3_dom"/>
</dbReference>
<dbReference type="Pfam" id="PF18962">
    <property type="entry name" value="Por_Secre_tail"/>
    <property type="match status" value="1"/>
</dbReference>
<protein>
    <submittedName>
        <fullName evidence="3">Repeat-containing protein</fullName>
    </submittedName>
</protein>
<dbReference type="SUPFAM" id="SSF49785">
    <property type="entry name" value="Galactose-binding domain-like"/>
    <property type="match status" value="1"/>
</dbReference>
<dbReference type="InterPro" id="IPR026444">
    <property type="entry name" value="Secre_tail"/>
</dbReference>
<dbReference type="InterPro" id="IPR014755">
    <property type="entry name" value="Cu-Rt/internalin_Ig-like"/>
</dbReference>
<dbReference type="SUPFAM" id="SSF51126">
    <property type="entry name" value="Pectin lyase-like"/>
    <property type="match status" value="1"/>
</dbReference>
<accession>A0A1G6PA48</accession>
<evidence type="ECO:0000256" key="1">
    <source>
        <dbReference type="ARBA" id="ARBA00022729"/>
    </source>
</evidence>
<dbReference type="NCBIfam" id="TIGR04183">
    <property type="entry name" value="Por_Secre_tail"/>
    <property type="match status" value="1"/>
</dbReference>
<sequence>MKNNLPKRQALWRLIPTLLAFMLFAVSGRGQTYLQESFDDATFPPTGWTQTQLNLTGLWAQVTSGTSPTCANHSGAGMLKYNCYSYSNGTAAVIITPNIDLSASSNVSVEFWMYRDAAYATNVDNVEVLINTTANVTGATSLGVINRPKASTPIETGADGWYKYSFTIPASFNTATNYLFFKATAKYGNNIFVDDIKVFTPTIPDGVPTTFSTTAVSKTGMTINWVDNSTNETGFTVYISPDNVTFSKFGADVVSTSSATTGSSYLVNVTGLTYGHTYYFKIVAYSGGETAPLTGNQATLAGDPADAAPTALTFSSVGLTSMTVGWTDNSTNETAFRVYRATAFAGPYTKIGSDIASTTTAGVGTAYSLPTTGLASSTSYYYRVVAVLEGESSYLTGNQATNSPVAADAAPTSITFTGVGISYMTVGWTDNSTNETAFRVYRATDIAGPYTQVGTDISTTTSAGIGTAYNALSTGLTQSTTYFYKVVAVCDLESAALTGSQATTAPVPMGGTYTIGFAPANYQSLGAAFADITGNGLAAPINLVLQADYDAYEELAIPIVPSKNATATNTITIYPATSGIAIDYSSGTGLINFDGVNFVTIDGRVGGVGSTVDLILKNGSMGNYVVQLVNDASNNTIKYCTVKGGSNTNTIGLITFGGTTGLTGNDNNLIDHCDIKPAVLYYTTGIYSNGNSTLGKENSGNTISNCTISNFCNLSSTSGDNGVYLAGGNTDWTIAGNSFYQTSARNYTAAATHIAINIASFSGNNFFVTNNFIGGNSANVGGSPWTISYSAAIANRFVGIKMAVGSTVASSLQGNTIANMALSSSSAAATAGGAWCGIYITSGKVNVGDNTSNTIGSGSGNGSVISTITTSGGLSSGIYIEGSTTANITNNVIGSIATAGSTASISHSFTGIVTTGGNLTISGNTIGSLSTLNSINASTAATGSTAQIVTGINNSGSGIVSIMNNTIANLNNAYTPSTASSKNIVSGIVSSNGTTTISGNTVRNLTTVANATGTSATASVIGVAMTSTTTPALVSQNSIYNLSNNHAGANAVLVTGIFYNGPASGMVERNLIYGLNTTSTSESATISGIQINGGTTTFQNNMISLGQGLATGYAINGIYENLGTNNLYFNSINIGGTTTTSNQRTFAFYGNQTYTTRLFKNNIFVNARNTSAGSGKNYAVKVGGSGVNPSGLTIDYNIYQVSGSAGVLGFFNNADVADLTAWQTVVGQDAHSLNVDPKFVNPTASTPDLHLQGGTPADMAGIDIPAITNDFFGDVRASLTPTDIGADAGNFDNVVPTTTVTPINGTTDINVGDNIVFTFSKNVRKTDNSAIDASVITYVNVTDANAVVPFTAAYDAASKTLTVKLSPDGTAMLGFKNYKVSIAGVEDFNDNALVDTYTSFTTGTADAVAPAFTSAVVENGAPKNIQLTFSENIKMDNATGFTVIVAGSPAIVSSYALLNSVLTLTLSEAVTTHQSVTVEYAGGNIKDISDNVLADFTAQMVTNNTKSSAKDFLTFSFLKANNGTLAEDVVGVVGGNAVDLYVHMATSLTALKATYTTSEHVQMVEIGALLQVSDVTINNFTAAVTYKITAEDNSTVNFTVMFHFIHAVPYAQTFDAITFPPTDWMVVNVGTGSTWNRSGSGQAGAGSMYYYANASNAANAWAYTPGLNLEIGKKYVVEFWEKAATISSSEKLKLTVGQQPNVAAQTTELWKDENLTNSTWAKIKSIYTAPVSGNYHFGFNCYSAANQYNLYVDEVSVREINHIALISAIQVDGAALTGFTGTTFTYSKVLPFGTTAVPLISEVTLADVNAAKVITQAVNLTGTEADRTATVLVTAEDGTTTNKYSVVYSVAKNFDASLTDLMVNGSTVLGFNSTLHTYSVVLPYGATVVPQISGSTLSDINAAKVTTQATNLNGTLSERTATVAVTAEDGVATTTYSVVFSIGEPTTHAVNFSVVGAQGTIIAIVDASYIANGELVVEGKDVAFTATPADGYRVKEWNNGSVVAGNTTTNYTLTALAAAATITVEFEQIPATTYAVNFSVVGANGTIAATVDGSAIATGALIVAGKGVVFTAIPATNYKVKEWVNGNVVDGNVTNAYTVNGLSSAVTVTVEFMSTTGIEGNEEVNTLVYPNPFQSELNLKNASEISRVDILNIGGMLIKSIDCKNSNELCISTNDLKAGVYFIRMVDTMGKEITKKMIKE</sequence>
<dbReference type="GO" id="GO:0005975">
    <property type="term" value="P:carbohydrate metabolic process"/>
    <property type="evidence" value="ECO:0007669"/>
    <property type="project" value="UniProtKB-ARBA"/>
</dbReference>
<dbReference type="Pfam" id="PF00041">
    <property type="entry name" value="fn3"/>
    <property type="match status" value="1"/>
</dbReference>
<dbReference type="EMBL" id="FMYP01000050">
    <property type="protein sequence ID" value="SDC77150.1"/>
    <property type="molecule type" value="Genomic_DNA"/>
</dbReference>
<dbReference type="GO" id="GO:0004553">
    <property type="term" value="F:hydrolase activity, hydrolyzing O-glycosyl compounds"/>
    <property type="evidence" value="ECO:0007669"/>
    <property type="project" value="UniProtKB-ARBA"/>
</dbReference>
<name>A0A1G6PA48_9BACT</name>
<evidence type="ECO:0000313" key="3">
    <source>
        <dbReference type="EMBL" id="SDC77150.1"/>
    </source>
</evidence>
<dbReference type="InterPro" id="IPR044060">
    <property type="entry name" value="Bacterial_rp_domain"/>
</dbReference>
<dbReference type="InterPro" id="IPR013783">
    <property type="entry name" value="Ig-like_fold"/>
</dbReference>
<dbReference type="SMART" id="SM00060">
    <property type="entry name" value="FN3"/>
    <property type="match status" value="3"/>
</dbReference>
<dbReference type="SUPFAM" id="SSF49265">
    <property type="entry name" value="Fibronectin type III"/>
    <property type="match status" value="2"/>
</dbReference>
<dbReference type="InterPro" id="IPR011050">
    <property type="entry name" value="Pectin_lyase_fold/virulence"/>
</dbReference>
<keyword evidence="1" id="KW-0732">Signal</keyword>
<evidence type="ECO:0000313" key="4">
    <source>
        <dbReference type="Proteomes" id="UP000199452"/>
    </source>
</evidence>
<dbReference type="PROSITE" id="PS50853">
    <property type="entry name" value="FN3"/>
    <property type="match status" value="1"/>
</dbReference>
<dbReference type="Pfam" id="PF13753">
    <property type="entry name" value="SWM_repeat"/>
    <property type="match status" value="1"/>
</dbReference>
<keyword evidence="4" id="KW-1185">Reference proteome</keyword>
<evidence type="ECO:0000259" key="2">
    <source>
        <dbReference type="PROSITE" id="PS50853"/>
    </source>
</evidence>
<dbReference type="SMART" id="SM00710">
    <property type="entry name" value="PbH1"/>
    <property type="match status" value="12"/>
</dbReference>
<dbReference type="CDD" id="cd00063">
    <property type="entry name" value="FN3"/>
    <property type="match status" value="3"/>
</dbReference>
<gene>
    <name evidence="3" type="ORF">SAMN05216323_10504</name>
</gene>
<dbReference type="Gene3D" id="2.60.40.10">
    <property type="entry name" value="Immunoglobulins"/>
    <property type="match status" value="3"/>
</dbReference>
<reference evidence="3 4" key="1">
    <citation type="submission" date="2016-09" db="EMBL/GenBank/DDBJ databases">
        <authorList>
            <person name="Capua I."/>
            <person name="De Benedictis P."/>
            <person name="Joannis T."/>
            <person name="Lombin L.H."/>
            <person name="Cattoli G."/>
        </authorList>
    </citation>
    <scope>NUCLEOTIDE SEQUENCE [LARGE SCALE GENOMIC DNA]</scope>
    <source>
        <strain evidence="3 4">A7P-90m</strain>
    </source>
</reference>
<dbReference type="InterPro" id="IPR006626">
    <property type="entry name" value="PbH1"/>
</dbReference>
<dbReference type="InterPro" id="IPR008979">
    <property type="entry name" value="Galactose-bd-like_sf"/>
</dbReference>
<feature type="domain" description="Fibronectin type-III" evidence="2">
    <location>
        <begin position="207"/>
        <end position="310"/>
    </location>
</feature>
<organism evidence="3 4">
    <name type="scientific">Williamwhitmania taraxaci</name>
    <dbReference type="NCBI Taxonomy" id="1640674"/>
    <lineage>
        <taxon>Bacteria</taxon>
        <taxon>Pseudomonadati</taxon>
        <taxon>Bacteroidota</taxon>
        <taxon>Bacteroidia</taxon>
        <taxon>Bacteroidales</taxon>
        <taxon>Williamwhitmaniaceae</taxon>
        <taxon>Williamwhitmania</taxon>
    </lineage>
</organism>
<dbReference type="InterPro" id="IPR013320">
    <property type="entry name" value="ConA-like_dom_sf"/>
</dbReference>
<proteinExistence type="predicted"/>
<dbReference type="SUPFAM" id="SSF49899">
    <property type="entry name" value="Concanavalin A-like lectins/glucanases"/>
    <property type="match status" value="1"/>
</dbReference>